<accession>A0A4U5U554</accession>
<keyword evidence="9" id="KW-1185">Reference proteome</keyword>
<dbReference type="GO" id="GO:0016020">
    <property type="term" value="C:membrane"/>
    <property type="evidence" value="ECO:0007669"/>
    <property type="project" value="UniProtKB-SubCell"/>
</dbReference>
<dbReference type="GO" id="GO:0030246">
    <property type="term" value="F:carbohydrate binding"/>
    <property type="evidence" value="ECO:0007669"/>
    <property type="project" value="UniProtKB-KW"/>
</dbReference>
<evidence type="ECO:0000256" key="5">
    <source>
        <dbReference type="ARBA" id="ARBA00022989"/>
    </source>
</evidence>
<evidence type="ECO:0000256" key="1">
    <source>
        <dbReference type="ARBA" id="ARBA00004606"/>
    </source>
</evidence>
<dbReference type="AlphaFoldDB" id="A0A4U5U554"/>
<evidence type="ECO:0000256" key="7">
    <source>
        <dbReference type="SAM" id="Phobius"/>
    </source>
</evidence>
<evidence type="ECO:0000256" key="3">
    <source>
        <dbReference type="ARBA" id="ARBA00022734"/>
    </source>
</evidence>
<keyword evidence="3 8" id="KW-0430">Lectin</keyword>
<dbReference type="GO" id="GO:0002223">
    <property type="term" value="P:stimulatory C-type lectin receptor signaling pathway"/>
    <property type="evidence" value="ECO:0007669"/>
    <property type="project" value="TreeGrafter"/>
</dbReference>
<evidence type="ECO:0000256" key="4">
    <source>
        <dbReference type="ARBA" id="ARBA00022968"/>
    </source>
</evidence>
<dbReference type="SUPFAM" id="SSF56436">
    <property type="entry name" value="C-type lectin-like"/>
    <property type="match status" value="1"/>
</dbReference>
<keyword evidence="5 7" id="KW-1133">Transmembrane helix</keyword>
<organism evidence="8 9">
    <name type="scientific">Collichthys lucidus</name>
    <name type="common">Big head croaker</name>
    <name type="synonym">Sciaena lucida</name>
    <dbReference type="NCBI Taxonomy" id="240159"/>
    <lineage>
        <taxon>Eukaryota</taxon>
        <taxon>Metazoa</taxon>
        <taxon>Chordata</taxon>
        <taxon>Craniata</taxon>
        <taxon>Vertebrata</taxon>
        <taxon>Euteleostomi</taxon>
        <taxon>Actinopterygii</taxon>
        <taxon>Neopterygii</taxon>
        <taxon>Teleostei</taxon>
        <taxon>Neoteleostei</taxon>
        <taxon>Acanthomorphata</taxon>
        <taxon>Eupercaria</taxon>
        <taxon>Sciaenidae</taxon>
        <taxon>Collichthys</taxon>
    </lineage>
</organism>
<feature type="transmembrane region" description="Helical" evidence="7">
    <location>
        <begin position="154"/>
        <end position="177"/>
    </location>
</feature>
<sequence length="275" mass="31257">MEEIKHLFFQDISELHKKRKLFGDVKQQRTTKIDQTSSPPLNFRLFHKGKAACLLTADTQQKLSENVKQTLREHFFLTHKTMVTSNLVRVPICTAAQGTEETALMEPEEQIYVNIQEVGDYRAKHQRPRETETKPVRTDAVAREETETWSLLKVAAVCLALLCFLLLTTVIGVGVLYDRDFNQLSRDLSNQTAEKDQLLVRYQNLTKKIGTCPDGWTQFGCSCYFLSTTTNTWSSSRQACVTQGADLVIIDSKREMLGEEEKAVKCSVTIISSQK</sequence>
<proteinExistence type="predicted"/>
<keyword evidence="4" id="KW-0735">Signal-anchor</keyword>
<evidence type="ECO:0000256" key="6">
    <source>
        <dbReference type="ARBA" id="ARBA00023136"/>
    </source>
</evidence>
<dbReference type="EMBL" id="CM014080">
    <property type="protein sequence ID" value="TKS69344.1"/>
    <property type="molecule type" value="Genomic_DNA"/>
</dbReference>
<dbReference type="InterPro" id="IPR016187">
    <property type="entry name" value="CTDL_fold"/>
</dbReference>
<dbReference type="InterPro" id="IPR050919">
    <property type="entry name" value="NKG2/CD94_NK_receptors"/>
</dbReference>
<comment type="subcellular location">
    <subcellularLocation>
        <location evidence="1">Membrane</location>
        <topology evidence="1">Single-pass type II membrane protein</topology>
    </subcellularLocation>
</comment>
<protein>
    <submittedName>
        <fullName evidence="8">C-type lectin domain family 4 member C</fullName>
    </submittedName>
</protein>
<dbReference type="PANTHER" id="PTHR22800:SF252">
    <property type="entry name" value="NATURAL KILLER CELLS ANTIGEN CD94"/>
    <property type="match status" value="1"/>
</dbReference>
<gene>
    <name evidence="8" type="ORF">D9C73_003408</name>
</gene>
<dbReference type="PANTHER" id="PTHR22800">
    <property type="entry name" value="C-TYPE LECTIN PROTEINS"/>
    <property type="match status" value="1"/>
</dbReference>
<evidence type="ECO:0000256" key="2">
    <source>
        <dbReference type="ARBA" id="ARBA00022692"/>
    </source>
</evidence>
<dbReference type="Gene3D" id="3.10.100.10">
    <property type="entry name" value="Mannose-Binding Protein A, subunit A"/>
    <property type="match status" value="1"/>
</dbReference>
<dbReference type="GO" id="GO:0045954">
    <property type="term" value="P:positive regulation of natural killer cell mediated cytotoxicity"/>
    <property type="evidence" value="ECO:0007669"/>
    <property type="project" value="TreeGrafter"/>
</dbReference>
<evidence type="ECO:0000313" key="8">
    <source>
        <dbReference type="EMBL" id="TKS69344.1"/>
    </source>
</evidence>
<name>A0A4U5U554_COLLU</name>
<reference evidence="8 9" key="1">
    <citation type="submission" date="2019-01" db="EMBL/GenBank/DDBJ databases">
        <title>Genome Assembly of Collichthys lucidus.</title>
        <authorList>
            <person name="Cai M."/>
            <person name="Xiao S."/>
        </authorList>
    </citation>
    <scope>NUCLEOTIDE SEQUENCE [LARGE SCALE GENOMIC DNA]</scope>
    <source>
        <strain evidence="8">JT15FE1705JMU</strain>
        <tissue evidence="8">Muscle</tissue>
    </source>
</reference>
<keyword evidence="6 7" id="KW-0472">Membrane</keyword>
<evidence type="ECO:0000313" key="9">
    <source>
        <dbReference type="Proteomes" id="UP000298787"/>
    </source>
</evidence>
<dbReference type="InterPro" id="IPR016186">
    <property type="entry name" value="C-type_lectin-like/link_sf"/>
</dbReference>
<dbReference type="Proteomes" id="UP000298787">
    <property type="component" value="Chromosome 3"/>
</dbReference>
<keyword evidence="2 7" id="KW-0812">Transmembrane</keyword>
<dbReference type="STRING" id="240159.A0A4U5U554"/>